<dbReference type="Gene3D" id="3.30.70.330">
    <property type="match status" value="1"/>
</dbReference>
<dbReference type="GO" id="GO:0003676">
    <property type="term" value="F:nucleic acid binding"/>
    <property type="evidence" value="ECO:0007669"/>
    <property type="project" value="InterPro"/>
</dbReference>
<dbReference type="CDD" id="cd12294">
    <property type="entry name" value="RRM_Rrp7A"/>
    <property type="match status" value="1"/>
</dbReference>
<feature type="domain" description="Ribosomal RNA-processing protein 7 C-terminal" evidence="3">
    <location>
        <begin position="155"/>
        <end position="271"/>
    </location>
</feature>
<proteinExistence type="inferred from homology"/>
<dbReference type="AlphaFoldDB" id="A0A7M7RE26"/>
<feature type="domain" description="Rrp7 RRM-like N-terminal" evidence="4">
    <location>
        <begin position="9"/>
        <end position="71"/>
    </location>
</feature>
<dbReference type="GO" id="GO:0000028">
    <property type="term" value="P:ribosomal small subunit assembly"/>
    <property type="evidence" value="ECO:0000318"/>
    <property type="project" value="GO_Central"/>
</dbReference>
<dbReference type="EnsemblMetazoa" id="XM_780547">
    <property type="protein sequence ID" value="XP_785640"/>
    <property type="gene ID" value="LOC580493"/>
</dbReference>
<evidence type="ECO:0000256" key="1">
    <source>
        <dbReference type="ARBA" id="ARBA00006110"/>
    </source>
</evidence>
<dbReference type="PANTHER" id="PTHR13191">
    <property type="entry name" value="RIBOSOMAL RNA PROCESSING PROTEIN 7-RELATED"/>
    <property type="match status" value="1"/>
</dbReference>
<dbReference type="PANTHER" id="PTHR13191:SF0">
    <property type="entry name" value="RIBOSOMAL RNA-PROCESSING PROTEIN 7 HOMOLOG A-RELATED"/>
    <property type="match status" value="1"/>
</dbReference>
<dbReference type="InterPro" id="IPR034890">
    <property type="entry name" value="Rrp7A_RRM"/>
</dbReference>
<dbReference type="InterPro" id="IPR040446">
    <property type="entry name" value="RRP7"/>
</dbReference>
<dbReference type="OMA" id="FASYIYV"/>
<dbReference type="InterPro" id="IPR040447">
    <property type="entry name" value="RRM_Rrp7"/>
</dbReference>
<evidence type="ECO:0000259" key="3">
    <source>
        <dbReference type="Pfam" id="PF12923"/>
    </source>
</evidence>
<protein>
    <submittedName>
        <fullName evidence="5">Uncharacterized protein</fullName>
    </submittedName>
</protein>
<reference evidence="5" key="2">
    <citation type="submission" date="2021-01" db="UniProtKB">
        <authorList>
            <consortium name="EnsemblMetazoa"/>
        </authorList>
    </citation>
    <scope>IDENTIFICATION</scope>
</reference>
<dbReference type="CDD" id="cd12951">
    <property type="entry name" value="RRP7_Rrp7A"/>
    <property type="match status" value="1"/>
</dbReference>
<reference evidence="6" key="1">
    <citation type="submission" date="2015-02" db="EMBL/GenBank/DDBJ databases">
        <title>Genome sequencing for Strongylocentrotus purpuratus.</title>
        <authorList>
            <person name="Murali S."/>
            <person name="Liu Y."/>
            <person name="Vee V."/>
            <person name="English A."/>
            <person name="Wang M."/>
            <person name="Skinner E."/>
            <person name="Han Y."/>
            <person name="Muzny D.M."/>
            <person name="Worley K.C."/>
            <person name="Gibbs R.A."/>
        </authorList>
    </citation>
    <scope>NUCLEOTIDE SEQUENCE</scope>
</reference>
<dbReference type="Gene3D" id="6.10.250.1770">
    <property type="match status" value="1"/>
</dbReference>
<dbReference type="GO" id="GO:0006364">
    <property type="term" value="P:rRNA processing"/>
    <property type="evidence" value="ECO:0000318"/>
    <property type="project" value="GO_Central"/>
</dbReference>
<dbReference type="RefSeq" id="XP_785640.3">
    <property type="nucleotide sequence ID" value="XM_780547.5"/>
</dbReference>
<dbReference type="SUPFAM" id="SSF54928">
    <property type="entry name" value="RNA-binding domain, RBD"/>
    <property type="match status" value="1"/>
</dbReference>
<evidence type="ECO:0000256" key="2">
    <source>
        <dbReference type="SAM" id="MobiDB-lite"/>
    </source>
</evidence>
<sequence>MSAHTVPHEVGGFRVVPVKFSEKSSAGHMLYYKEHSVKESEDTKPTDRTLFVVNVPPYCNEECLQRLFGGCGGVESVILQAKAGKELDAMLEEIYPIRKTRGFKIAYIVFKDDSSVVRAMKQKYKEPFILSPEGDSGGLVTGYRKWCSEYEARWEDPKQLQKKADDFMIEFDKRKHEEKEQAKVEEGVPDDDGWVTVTRKSTKPVVARSERKQKRLQAKEKKKREEKELMNFYTFQSRESKREHIAELRMKFEEDKQRITQMRAARKFKPY</sequence>
<dbReference type="InterPro" id="IPR035979">
    <property type="entry name" value="RBD_domain_sf"/>
</dbReference>
<dbReference type="InParanoid" id="A0A7M7RE26"/>
<dbReference type="Proteomes" id="UP000007110">
    <property type="component" value="Unassembled WGS sequence"/>
</dbReference>
<dbReference type="InterPro" id="IPR024326">
    <property type="entry name" value="RRP7_C"/>
</dbReference>
<name>A0A7M7RE26_STRPU</name>
<comment type="similarity">
    <text evidence="1">Belongs to the RRP7 family.</text>
</comment>
<dbReference type="GO" id="GO:0032545">
    <property type="term" value="C:CURI complex"/>
    <property type="evidence" value="ECO:0000318"/>
    <property type="project" value="GO_Central"/>
</dbReference>
<dbReference type="InterPro" id="IPR012677">
    <property type="entry name" value="Nucleotide-bd_a/b_plait_sf"/>
</dbReference>
<evidence type="ECO:0000313" key="5">
    <source>
        <dbReference type="EnsemblMetazoa" id="XP_785640"/>
    </source>
</evidence>
<dbReference type="OrthoDB" id="5390at2759"/>
<organism evidence="5 6">
    <name type="scientific">Strongylocentrotus purpuratus</name>
    <name type="common">Purple sea urchin</name>
    <dbReference type="NCBI Taxonomy" id="7668"/>
    <lineage>
        <taxon>Eukaryota</taxon>
        <taxon>Metazoa</taxon>
        <taxon>Echinodermata</taxon>
        <taxon>Eleutherozoa</taxon>
        <taxon>Echinozoa</taxon>
        <taxon>Echinoidea</taxon>
        <taxon>Euechinoidea</taxon>
        <taxon>Echinacea</taxon>
        <taxon>Camarodonta</taxon>
        <taxon>Echinidea</taxon>
        <taxon>Strongylocentrotidae</taxon>
        <taxon>Strongylocentrotus</taxon>
    </lineage>
</organism>
<keyword evidence="6" id="KW-1185">Reference proteome</keyword>
<dbReference type="FunFam" id="3.30.70.330:FF:001336">
    <property type="entry name" value="Ribosomal RNA-processing 7 homolog A"/>
    <property type="match status" value="1"/>
</dbReference>
<dbReference type="Pfam" id="PF17799">
    <property type="entry name" value="RRM_Rrp7"/>
    <property type="match status" value="1"/>
</dbReference>
<evidence type="ECO:0000259" key="4">
    <source>
        <dbReference type="Pfam" id="PF17799"/>
    </source>
</evidence>
<dbReference type="KEGG" id="spu:580493"/>
<dbReference type="GeneID" id="580493"/>
<evidence type="ECO:0000313" key="6">
    <source>
        <dbReference type="Proteomes" id="UP000007110"/>
    </source>
</evidence>
<accession>A0A7M7RE26</accession>
<dbReference type="Pfam" id="PF12923">
    <property type="entry name" value="RRP7"/>
    <property type="match status" value="1"/>
</dbReference>
<dbReference type="GO" id="GO:0034456">
    <property type="term" value="C:UTP-C complex"/>
    <property type="evidence" value="ECO:0000318"/>
    <property type="project" value="GO_Central"/>
</dbReference>
<feature type="region of interest" description="Disordered" evidence="2">
    <location>
        <begin position="203"/>
        <end position="224"/>
    </location>
</feature>